<feature type="region of interest" description="Disordered" evidence="5">
    <location>
        <begin position="706"/>
        <end position="755"/>
    </location>
</feature>
<dbReference type="GO" id="GO:0051307">
    <property type="term" value="P:meiotic chromosome separation"/>
    <property type="evidence" value="ECO:0007669"/>
    <property type="project" value="TreeGrafter"/>
</dbReference>
<dbReference type="GO" id="GO:0005737">
    <property type="term" value="C:cytoplasm"/>
    <property type="evidence" value="ECO:0007669"/>
    <property type="project" value="TreeGrafter"/>
</dbReference>
<feature type="compositionally biased region" description="Polar residues" evidence="5">
    <location>
        <begin position="706"/>
        <end position="725"/>
    </location>
</feature>
<evidence type="ECO:0000256" key="3">
    <source>
        <dbReference type="ARBA" id="ARBA00022801"/>
    </source>
</evidence>
<feature type="domain" description="Peptidase C50" evidence="6">
    <location>
        <begin position="1251"/>
        <end position="1346"/>
    </location>
</feature>
<evidence type="ECO:0000313" key="8">
    <source>
        <dbReference type="WBParaSite" id="SMTH1_19290.1"/>
    </source>
</evidence>
<dbReference type="InterPro" id="IPR030397">
    <property type="entry name" value="SEPARIN_core_dom"/>
</dbReference>
<evidence type="ECO:0000256" key="1">
    <source>
        <dbReference type="ARBA" id="ARBA00000451"/>
    </source>
</evidence>
<organism evidence="7 8">
    <name type="scientific">Schistosoma mattheei</name>
    <dbReference type="NCBI Taxonomy" id="31246"/>
    <lineage>
        <taxon>Eukaryota</taxon>
        <taxon>Metazoa</taxon>
        <taxon>Spiralia</taxon>
        <taxon>Lophotrochozoa</taxon>
        <taxon>Platyhelminthes</taxon>
        <taxon>Trematoda</taxon>
        <taxon>Digenea</taxon>
        <taxon>Strigeidida</taxon>
        <taxon>Schistosomatoidea</taxon>
        <taxon>Schistosomatidae</taxon>
        <taxon>Schistosoma</taxon>
    </lineage>
</organism>
<feature type="compositionally biased region" description="Pro residues" evidence="5">
    <location>
        <begin position="736"/>
        <end position="746"/>
    </location>
</feature>
<keyword evidence="3" id="KW-0378">Hydrolase</keyword>
<dbReference type="InterPro" id="IPR005314">
    <property type="entry name" value="Peptidase_C50"/>
</dbReference>
<dbReference type="Proteomes" id="UP000050791">
    <property type="component" value="Unassembled WGS sequence"/>
</dbReference>
<dbReference type="PANTHER" id="PTHR12792">
    <property type="entry name" value="EXTRA SPINDLE POLES 1-RELATED"/>
    <property type="match status" value="1"/>
</dbReference>
<evidence type="ECO:0000256" key="5">
    <source>
        <dbReference type="SAM" id="MobiDB-lite"/>
    </source>
</evidence>
<sequence length="1449" mass="164140">MDTHVQCTESSFTDIKSKRNYFGQQILKSWNKNHLYDVLHTWTFDLFTCFEVPSVCDVGRLESTPNFTSEYLESEEVYAGLPTVFNSKCIKKQLESCLKALEDTPKHPDQSVRQLLTRVELLGILASCQNLFELESSVWKVMFTISDNSGRFLDASYALTNYCLSKIFAYEQNTSVYDTLNSIRTEVLTVLNNSNEIFESTHEACLTGRLPTPHAHFQSMVVSLGRAYIEHYFNWPAFSANLDLIRLQYKEFFEGKSWAVVCARGYFYWLHLHARCIFGANFELVNTPLQSGTHDTFPPPPVSPLHAAVIVRMHGQTLVKFMRLCCEQKLQNRSCTKQQVKVGIGKENKDPSVGPKNLKKFVEPKPVPSELKVSTAAWSSVSLTDNELLNLWLGTRLLLYGCHQTAELYTLLGTVREARVYQNELLCVGQRFHLCSYTQIALNLMAHLDMFAQRQWAFELRLRQLNHIATCQVSLEELVTKRTKQNSKVNMNSKATTEIDESAFIHSKTFPNRSLYNGLGDNQLVRDTTVVNSLSNDSFSDGSNPLLSSYNRPFSSIFSSSPTRRTYFNNKSEAVDTYPSATQIASAIAGQRLTSEWNEWYSKGFYIPHTVDFAFESVSKSFLSVGGLPLGTCVCLILNGVSWPWLFNLTQVVRNELLPSPHFLPALYTVPSVRVKAAVKTRNHGEPNKNKDLIEAFSLLSITPTENSSETWNNKIEKSSSPQLQSKKDFHTGKQLPPPVPKPNAPRRPADNRNKTILNISPHNRSRCQSSHYQQVGKVTEISEVTIESTIQTRRCDNPLTNKDIVLDDHEADNEILIPLLGYTFRKPANSQPLEIYCDHLSKNKNVSRKKENKNISSGKGHTIVLDPVESCSSLIDAPLRPRSVRLASKWAANQIKTKLVNTLCEENPLLSENTDQMSQVSNNMATRLYGAYQQLSSFPVPNLLRPICQWLGIYWLGKGDQLQAGRFLSQAIGIGPTTLYLSILSSRIIHLKSSDSQDSVSDRNKKCNWFPILNRVMTICAPNNFLMENVIQMPTCDDNSSLTVRVIQLCLVDELSCKSNLIDKSDGIYHHTISPYGLGARSGGYLLVSRYIGISGQSLRTFEVETRVMHGFTHSGFKYMDSFDEIQTESLDSMAIEDRANYWRIRYNLDERLENLLTEIRREWFTKDDLDWLFSREKYCLIIPDRRLVYLPWEWILWDRNPTSCTPTMTRSFSLPLVVGHLATQYMPCQNIEANISPNAEHMKLCSFNPERAFYILNPESNLPSTQQTFEPIFHNLSSWTGVIGRIPTLEEVNNGFTNHDLLIFLGHGNGSQFLLHTFNQGLNARSVTLILGCSSGKPRSAGRHEPYTSLFNHLIAGCPFVCGLLWDVTDRDVDRFTLQFLTNWLGKDGSDDGRDAKPHGTLGQSIFNATSACKLKHLVGKSVIVYGIPSEPERRSLLKFPSSLVKK</sequence>
<dbReference type="PROSITE" id="PS51700">
    <property type="entry name" value="SEPARIN"/>
    <property type="match status" value="1"/>
</dbReference>
<dbReference type="GO" id="GO:0005813">
    <property type="term" value="C:centrosome"/>
    <property type="evidence" value="ECO:0007669"/>
    <property type="project" value="TreeGrafter"/>
</dbReference>
<dbReference type="GO" id="GO:0005634">
    <property type="term" value="C:nucleus"/>
    <property type="evidence" value="ECO:0007669"/>
    <property type="project" value="InterPro"/>
</dbReference>
<dbReference type="GO" id="GO:0004197">
    <property type="term" value="F:cysteine-type endopeptidase activity"/>
    <property type="evidence" value="ECO:0007669"/>
    <property type="project" value="InterPro"/>
</dbReference>
<comment type="catalytic activity">
    <reaction evidence="1">
        <text>All bonds known to be hydrolyzed by this endopeptidase have arginine in P1 and an acidic residue in P4. P6 is often occupied by an acidic residue or by a hydroxy-amino-acid residue, the phosphorylation of which enhances cleavage.</text>
        <dbReference type="EC" id="3.4.22.49"/>
    </reaction>
</comment>
<protein>
    <recommendedName>
        <fullName evidence="2">separase</fullName>
        <ecNumber evidence="2">3.4.22.49</ecNumber>
    </recommendedName>
</protein>
<name>A0AA85AY98_9TREM</name>
<dbReference type="PANTHER" id="PTHR12792:SF0">
    <property type="entry name" value="SEPARIN"/>
    <property type="match status" value="1"/>
</dbReference>
<reference evidence="8" key="1">
    <citation type="submission" date="2023-11" db="UniProtKB">
        <authorList>
            <consortium name="WormBaseParasite"/>
        </authorList>
    </citation>
    <scope>IDENTIFICATION</scope>
</reference>
<evidence type="ECO:0000259" key="6">
    <source>
        <dbReference type="PROSITE" id="PS51700"/>
    </source>
</evidence>
<keyword evidence="4" id="KW-0159">Chromosome partition</keyword>
<accession>A0AA85AY98</accession>
<dbReference type="WBParaSite" id="SMTH1_19290.1">
    <property type="protein sequence ID" value="SMTH1_19290.1"/>
    <property type="gene ID" value="SMTH1_19290"/>
</dbReference>
<dbReference type="GO" id="GO:0072686">
    <property type="term" value="C:mitotic spindle"/>
    <property type="evidence" value="ECO:0007669"/>
    <property type="project" value="TreeGrafter"/>
</dbReference>
<evidence type="ECO:0000313" key="7">
    <source>
        <dbReference type="Proteomes" id="UP000050791"/>
    </source>
</evidence>
<evidence type="ECO:0000256" key="4">
    <source>
        <dbReference type="ARBA" id="ARBA00022829"/>
    </source>
</evidence>
<dbReference type="GO" id="GO:0006508">
    <property type="term" value="P:proteolysis"/>
    <property type="evidence" value="ECO:0007669"/>
    <property type="project" value="InterPro"/>
</dbReference>
<dbReference type="EC" id="3.4.22.49" evidence="2"/>
<evidence type="ECO:0000256" key="2">
    <source>
        <dbReference type="ARBA" id="ARBA00012489"/>
    </source>
</evidence>
<proteinExistence type="predicted"/>
<dbReference type="Pfam" id="PF03568">
    <property type="entry name" value="Separin_C"/>
    <property type="match status" value="1"/>
</dbReference>